<keyword evidence="1" id="KW-0489">Methyltransferase</keyword>
<dbReference type="SUPFAM" id="SSF53335">
    <property type="entry name" value="S-adenosyl-L-methionine-dependent methyltransferases"/>
    <property type="match status" value="1"/>
</dbReference>
<dbReference type="GO" id="GO:0032259">
    <property type="term" value="P:methylation"/>
    <property type="evidence" value="ECO:0007669"/>
    <property type="project" value="UniProtKB-KW"/>
</dbReference>
<keyword evidence="1" id="KW-0808">Transferase</keyword>
<dbReference type="CDD" id="cd02440">
    <property type="entry name" value="AdoMet_MTases"/>
    <property type="match status" value="1"/>
</dbReference>
<evidence type="ECO:0000313" key="1">
    <source>
        <dbReference type="EMBL" id="MFD3263413.1"/>
    </source>
</evidence>
<dbReference type="Pfam" id="PF13489">
    <property type="entry name" value="Methyltransf_23"/>
    <property type="match status" value="1"/>
</dbReference>
<comment type="caution">
    <text evidence="1">The sequence shown here is derived from an EMBL/GenBank/DDBJ whole genome shotgun (WGS) entry which is preliminary data.</text>
</comment>
<dbReference type="EMBL" id="JAOTJD010000007">
    <property type="protein sequence ID" value="MFD3263413.1"/>
    <property type="molecule type" value="Genomic_DNA"/>
</dbReference>
<keyword evidence="2" id="KW-1185">Reference proteome</keyword>
<name>A0ABW6CRF8_9CAUL</name>
<dbReference type="Proteomes" id="UP001598130">
    <property type="component" value="Unassembled WGS sequence"/>
</dbReference>
<evidence type="ECO:0000313" key="2">
    <source>
        <dbReference type="Proteomes" id="UP001598130"/>
    </source>
</evidence>
<reference evidence="1 2" key="1">
    <citation type="submission" date="2022-09" db="EMBL/GenBank/DDBJ databases">
        <title>New species of Phenylobacterium.</title>
        <authorList>
            <person name="Mieszkin S."/>
        </authorList>
    </citation>
    <scope>NUCLEOTIDE SEQUENCE [LARGE SCALE GENOMIC DNA]</scope>
    <source>
        <strain evidence="1 2">HK31-G</strain>
    </source>
</reference>
<sequence>MSSEVARPDERDLSAYEITYRESTFEVVQAAFRKRMLVGLLEQLRPRRILEVGCGLDTLANHWTQAERFVIVEPGRSFAEEARRATHGRPDVEVVGANLEDAADRLGPRFDLILLSGLLTELTDCAPVLAATRSLCGADTVVHVNVTNARSFHRLLALEMGLVDNLLALSDLQHKLQQHRVFTSESLRDLMVESGFAVFEEGDYFVKPFTHAQMQALADQGVLTPQMLEGLWGMAKHLPGLGSEIYVNVRRSA</sequence>
<dbReference type="InterPro" id="IPR029063">
    <property type="entry name" value="SAM-dependent_MTases_sf"/>
</dbReference>
<gene>
    <name evidence="1" type="ORF">OCL97_05450</name>
</gene>
<proteinExistence type="predicted"/>
<protein>
    <submittedName>
        <fullName evidence="1">Class I SAM-dependent methyltransferase</fullName>
    </submittedName>
</protein>
<dbReference type="GO" id="GO:0008168">
    <property type="term" value="F:methyltransferase activity"/>
    <property type="evidence" value="ECO:0007669"/>
    <property type="project" value="UniProtKB-KW"/>
</dbReference>
<organism evidence="1 2">
    <name type="scientific">Phenylobacterium ferrooxidans</name>
    <dbReference type="NCBI Taxonomy" id="2982689"/>
    <lineage>
        <taxon>Bacteria</taxon>
        <taxon>Pseudomonadati</taxon>
        <taxon>Pseudomonadota</taxon>
        <taxon>Alphaproteobacteria</taxon>
        <taxon>Caulobacterales</taxon>
        <taxon>Caulobacteraceae</taxon>
        <taxon>Phenylobacterium</taxon>
    </lineage>
</organism>
<dbReference type="RefSeq" id="WP_377368312.1">
    <property type="nucleotide sequence ID" value="NZ_JAOTJD010000007.1"/>
</dbReference>
<accession>A0ABW6CRF8</accession>
<dbReference type="Gene3D" id="3.40.50.150">
    <property type="entry name" value="Vaccinia Virus protein VP39"/>
    <property type="match status" value="1"/>
</dbReference>